<feature type="transmembrane region" description="Helical" evidence="1">
    <location>
        <begin position="29"/>
        <end position="50"/>
    </location>
</feature>
<organism evidence="2 3">
    <name type="scientific">Methanosarcina acetivorans (strain ATCC 35395 / DSM 2834 / JCM 12185 / C2A)</name>
    <dbReference type="NCBI Taxonomy" id="188937"/>
    <lineage>
        <taxon>Archaea</taxon>
        <taxon>Methanobacteriati</taxon>
        <taxon>Methanobacteriota</taxon>
        <taxon>Stenosarchaea group</taxon>
        <taxon>Methanomicrobia</taxon>
        <taxon>Methanosarcinales</taxon>
        <taxon>Methanosarcinaceae</taxon>
        <taxon>Methanosarcina</taxon>
    </lineage>
</organism>
<gene>
    <name evidence="2" type="ordered locus">MA_4257</name>
</gene>
<proteinExistence type="predicted"/>
<reference evidence="2 3" key="1">
    <citation type="journal article" date="2002" name="Genome Res.">
        <title>The genome of Methanosarcina acetivorans reveals extensive metabolic and physiological diversity.</title>
        <authorList>
            <person name="Galagan J.E."/>
            <person name="Nusbaum C."/>
            <person name="Roy A."/>
            <person name="Endrizzi M.G."/>
            <person name="Macdonald P."/>
            <person name="FitzHugh W."/>
            <person name="Calvo S."/>
            <person name="Engels R."/>
            <person name="Smirnov S."/>
            <person name="Atnoor D."/>
            <person name="Brown A."/>
            <person name="Allen N."/>
            <person name="Naylor J."/>
            <person name="Stange-Thomann N."/>
            <person name="DeArellano K."/>
            <person name="Johnson R."/>
            <person name="Linton L."/>
            <person name="McEwan P."/>
            <person name="McKernan K."/>
            <person name="Talamas J."/>
            <person name="Tirrell A."/>
            <person name="Ye W."/>
            <person name="Zimmer A."/>
            <person name="Barber R.D."/>
            <person name="Cann I."/>
            <person name="Graham D.E."/>
            <person name="Grahame D.A."/>
            <person name="Guss A."/>
            <person name="Hedderich R."/>
            <person name="Ingram-Smith C."/>
            <person name="Kuettner C.H."/>
            <person name="Krzycki J.A."/>
            <person name="Leigh J.A."/>
            <person name="Li W."/>
            <person name="Liu J."/>
            <person name="Mukhopadhyay B."/>
            <person name="Reeve J.N."/>
            <person name="Smith K."/>
            <person name="Springer T.A."/>
            <person name="Umayam L.A."/>
            <person name="White O."/>
            <person name="White R.H."/>
            <person name="de Macario E.C."/>
            <person name="Ferry J.G."/>
            <person name="Jarrell K.F."/>
            <person name="Jing H."/>
            <person name="Macario A.J.L."/>
            <person name="Paulsen I."/>
            <person name="Pritchett M."/>
            <person name="Sowers K.R."/>
            <person name="Swanson R.V."/>
            <person name="Zinder S.H."/>
            <person name="Lander E."/>
            <person name="Metcalf W.W."/>
            <person name="Birren B."/>
        </authorList>
    </citation>
    <scope>NUCLEOTIDE SEQUENCE [LARGE SCALE GENOMIC DNA]</scope>
    <source>
        <strain evidence="3">ATCC 35395 / DSM 2834 / JCM 12185 / C2A</strain>
    </source>
</reference>
<dbReference type="EMBL" id="AE010299">
    <property type="protein sequence ID" value="AAM07602.1"/>
    <property type="molecule type" value="Genomic_DNA"/>
</dbReference>
<dbReference type="AlphaFoldDB" id="Q8TI98"/>
<dbReference type="HOGENOM" id="CLU_134206_0_0_2"/>
<dbReference type="Proteomes" id="UP000002487">
    <property type="component" value="Chromosome"/>
</dbReference>
<dbReference type="KEGG" id="mac:MA_4257"/>
<dbReference type="PhylomeDB" id="Q8TI98"/>
<keyword evidence="1" id="KW-1133">Transmembrane helix</keyword>
<evidence type="ECO:0000256" key="1">
    <source>
        <dbReference type="SAM" id="Phobius"/>
    </source>
</evidence>
<sequence length="169" mass="19786">MCLILYFKCVSPVHYSQGWIQLGSNDGKLVILFMLLTIALFFYVSLPFMFRGPAAPLFVIHNHDVKGHEVAVEVFDQQNKSIINETYILEPKSDMLRSRPFSLRLHREKREYTFKVTMDKQITSTDKLEFPNSHAFADVRLYSKDYGDTYLDYESPKTIPILIEFNEMM</sequence>
<accession>Q8TI98</accession>
<dbReference type="InParanoid" id="Q8TI98"/>
<evidence type="ECO:0000313" key="2">
    <source>
        <dbReference type="EMBL" id="AAM07602.1"/>
    </source>
</evidence>
<keyword evidence="3" id="KW-1185">Reference proteome</keyword>
<dbReference type="EnsemblBacteria" id="AAM07602">
    <property type="protein sequence ID" value="AAM07602"/>
    <property type="gene ID" value="MA_4257"/>
</dbReference>
<keyword evidence="1" id="KW-0812">Transmembrane</keyword>
<evidence type="ECO:0000313" key="3">
    <source>
        <dbReference type="Proteomes" id="UP000002487"/>
    </source>
</evidence>
<name>Q8TI98_METAC</name>
<dbReference type="STRING" id="188937.MA_4257"/>
<keyword evidence="1" id="KW-0472">Membrane</keyword>
<protein>
    <submittedName>
        <fullName evidence="2">Uncharacterized protein</fullName>
    </submittedName>
</protein>